<dbReference type="SUPFAM" id="SSF53187">
    <property type="entry name" value="Zn-dependent exopeptidases"/>
    <property type="match status" value="1"/>
</dbReference>
<accession>A0A1H1Y442</accession>
<keyword evidence="5" id="KW-0121">Carboxypeptidase</keyword>
<dbReference type="EMBL" id="LT629766">
    <property type="protein sequence ID" value="SDT16162.1"/>
    <property type="molecule type" value="Genomic_DNA"/>
</dbReference>
<dbReference type="InterPro" id="IPR011650">
    <property type="entry name" value="Peptidase_M20_dimer"/>
</dbReference>
<dbReference type="AlphaFoldDB" id="A0A1H1Y442"/>
<feature type="compositionally biased region" description="Basic and acidic residues" evidence="3">
    <location>
        <begin position="350"/>
        <end position="366"/>
    </location>
</feature>
<dbReference type="InterPro" id="IPR002933">
    <property type="entry name" value="Peptidase_M20"/>
</dbReference>
<dbReference type="Pfam" id="PF01546">
    <property type="entry name" value="Peptidase_M20"/>
    <property type="match status" value="1"/>
</dbReference>
<keyword evidence="6" id="KW-1185">Reference proteome</keyword>
<feature type="compositionally biased region" description="Basic and acidic residues" evidence="3">
    <location>
        <begin position="12"/>
        <end position="31"/>
    </location>
</feature>
<keyword evidence="1" id="KW-0479">Metal-binding</keyword>
<dbReference type="InterPro" id="IPR050072">
    <property type="entry name" value="Peptidase_M20A"/>
</dbReference>
<name>A0A1H1Y442_9MICO</name>
<dbReference type="Pfam" id="PF07687">
    <property type="entry name" value="M20_dimer"/>
    <property type="match status" value="1"/>
</dbReference>
<evidence type="ECO:0000256" key="2">
    <source>
        <dbReference type="ARBA" id="ARBA00022801"/>
    </source>
</evidence>
<dbReference type="PANTHER" id="PTHR43808:SF9">
    <property type="entry name" value="BLL0789 PROTEIN"/>
    <property type="match status" value="1"/>
</dbReference>
<keyword evidence="5" id="KW-0645">Protease</keyword>
<dbReference type="InterPro" id="IPR036264">
    <property type="entry name" value="Bact_exopeptidase_dim_dom"/>
</dbReference>
<proteinExistence type="predicted"/>
<protein>
    <submittedName>
        <fullName evidence="5">Glutamate carboxypeptidase</fullName>
    </submittedName>
</protein>
<feature type="region of interest" description="Disordered" evidence="3">
    <location>
        <begin position="1"/>
        <end position="37"/>
    </location>
</feature>
<dbReference type="GO" id="GO:0046872">
    <property type="term" value="F:metal ion binding"/>
    <property type="evidence" value="ECO:0007669"/>
    <property type="project" value="UniProtKB-KW"/>
</dbReference>
<reference evidence="6" key="1">
    <citation type="submission" date="2016-10" db="EMBL/GenBank/DDBJ databases">
        <authorList>
            <person name="Varghese N."/>
            <person name="Submissions S."/>
        </authorList>
    </citation>
    <scope>NUCLEOTIDE SEQUENCE [LARGE SCALE GENOMIC DNA]</scope>
    <source>
        <strain evidence="6">DSM 23676</strain>
    </source>
</reference>
<sequence>MPRPHRRLGNRGAERGRGPCSSRRDSDERGIRPSVLGGPEPGGILILGHADTVWPVGTLAEIPFAVAEDRATGPGVFDMKSGIVSALEALTALQDTADLSLLITGDEETGSVTSRGLIEEAARAHRAVLILEPSLGGALKIARRGVGIYRVEITGVAAHAGLDPAKGINALRELAHVIQTVSRAASTEADTHVTPSVASGGTAVNTVPAEASLKVDVRAWSLAELERVDAVFGALAPLHPGAGIAVHGGINRPPMPVESSVVLCRLAQQSAERLGQPELDAVEVGGGSDGNFTAAAGTATLDGLGPIGDGAHARHEWVRLSSMVERAELTAELIRSIRSVDGDSLTIASNEKRERAPRRKETERANGENQESIS</sequence>
<evidence type="ECO:0000259" key="4">
    <source>
        <dbReference type="Pfam" id="PF07687"/>
    </source>
</evidence>
<keyword evidence="2" id="KW-0378">Hydrolase</keyword>
<dbReference type="Gene3D" id="3.30.70.360">
    <property type="match status" value="1"/>
</dbReference>
<gene>
    <name evidence="5" type="ORF">SAMN04489752_3542</name>
</gene>
<dbReference type="Proteomes" id="UP000199597">
    <property type="component" value="Chromosome I"/>
</dbReference>
<dbReference type="Gene3D" id="3.40.630.10">
    <property type="entry name" value="Zn peptidases"/>
    <property type="match status" value="1"/>
</dbReference>
<organism evidence="5 6">
    <name type="scientific">Brevibacterium siliguriense</name>
    <dbReference type="NCBI Taxonomy" id="1136497"/>
    <lineage>
        <taxon>Bacteria</taxon>
        <taxon>Bacillati</taxon>
        <taxon>Actinomycetota</taxon>
        <taxon>Actinomycetes</taxon>
        <taxon>Micrococcales</taxon>
        <taxon>Brevibacteriaceae</taxon>
        <taxon>Brevibacterium</taxon>
    </lineage>
</organism>
<feature type="domain" description="Peptidase M20 dimerisation" evidence="4">
    <location>
        <begin position="141"/>
        <end position="230"/>
    </location>
</feature>
<dbReference type="STRING" id="1136497.SAMN04489752_3542"/>
<evidence type="ECO:0000313" key="6">
    <source>
        <dbReference type="Proteomes" id="UP000199597"/>
    </source>
</evidence>
<dbReference type="RefSeq" id="WP_157689192.1">
    <property type="nucleotide sequence ID" value="NZ_LT629766.1"/>
</dbReference>
<feature type="region of interest" description="Disordered" evidence="3">
    <location>
        <begin position="344"/>
        <end position="374"/>
    </location>
</feature>
<evidence type="ECO:0000256" key="3">
    <source>
        <dbReference type="SAM" id="MobiDB-lite"/>
    </source>
</evidence>
<dbReference type="SUPFAM" id="SSF55031">
    <property type="entry name" value="Bacterial exopeptidase dimerisation domain"/>
    <property type="match status" value="1"/>
</dbReference>
<dbReference type="GO" id="GO:0004180">
    <property type="term" value="F:carboxypeptidase activity"/>
    <property type="evidence" value="ECO:0007669"/>
    <property type="project" value="UniProtKB-KW"/>
</dbReference>
<evidence type="ECO:0000313" key="5">
    <source>
        <dbReference type="EMBL" id="SDT16162.1"/>
    </source>
</evidence>
<dbReference type="OrthoDB" id="9783294at2"/>
<evidence type="ECO:0000256" key="1">
    <source>
        <dbReference type="ARBA" id="ARBA00022723"/>
    </source>
</evidence>
<dbReference type="PANTHER" id="PTHR43808">
    <property type="entry name" value="ACETYLORNITHINE DEACETYLASE"/>
    <property type="match status" value="1"/>
</dbReference>